<keyword evidence="2" id="KW-1185">Reference proteome</keyword>
<evidence type="ECO:0000313" key="1">
    <source>
        <dbReference type="EMBL" id="TCV03473.1"/>
    </source>
</evidence>
<dbReference type="Proteomes" id="UP000295110">
    <property type="component" value="Unassembled WGS sequence"/>
</dbReference>
<gene>
    <name evidence="1" type="ORF">EV671_1003128</name>
</gene>
<organism evidence="1 2">
    <name type="scientific">Roseateles saccharophilus</name>
    <name type="common">Pseudomonas saccharophila</name>
    <dbReference type="NCBI Taxonomy" id="304"/>
    <lineage>
        <taxon>Bacteria</taxon>
        <taxon>Pseudomonadati</taxon>
        <taxon>Pseudomonadota</taxon>
        <taxon>Betaproteobacteria</taxon>
        <taxon>Burkholderiales</taxon>
        <taxon>Sphaerotilaceae</taxon>
        <taxon>Roseateles</taxon>
    </lineage>
</organism>
<proteinExistence type="predicted"/>
<reference evidence="1 2" key="1">
    <citation type="submission" date="2019-03" db="EMBL/GenBank/DDBJ databases">
        <title>Genomic Encyclopedia of Type Strains, Phase IV (KMG-IV): sequencing the most valuable type-strain genomes for metagenomic binning, comparative biology and taxonomic classification.</title>
        <authorList>
            <person name="Goeker M."/>
        </authorList>
    </citation>
    <scope>NUCLEOTIDE SEQUENCE [LARGE SCALE GENOMIC DNA]</scope>
    <source>
        <strain evidence="1 2">DSM 654</strain>
    </source>
</reference>
<evidence type="ECO:0000313" key="2">
    <source>
        <dbReference type="Proteomes" id="UP000295110"/>
    </source>
</evidence>
<name>A0A4R3VHC6_ROSSA</name>
<protein>
    <submittedName>
        <fullName evidence="1">Uncharacterized protein</fullName>
    </submittedName>
</protein>
<accession>A0A4R3VHC6</accession>
<dbReference type="RefSeq" id="WP_243655565.1">
    <property type="nucleotide sequence ID" value="NZ_CBCSGL010000002.1"/>
</dbReference>
<sequence length="112" mass="12721">MLEVIQEASEGVLVLIDNVEAAEFRRSRLTRHEVRRLLCLVADTLLALPCSTRQAMPEIDWGSWRSVQYGFSSAAIDGDELGWDAAHGPVPVTLSWLRVYRHNEPVLFDFRP</sequence>
<dbReference type="EMBL" id="SMBU01000003">
    <property type="protein sequence ID" value="TCV03473.1"/>
    <property type="molecule type" value="Genomic_DNA"/>
</dbReference>
<comment type="caution">
    <text evidence="1">The sequence shown here is derived from an EMBL/GenBank/DDBJ whole genome shotgun (WGS) entry which is preliminary data.</text>
</comment>
<dbReference type="AlphaFoldDB" id="A0A4R3VHC6"/>